<dbReference type="PROSITE" id="PS50235">
    <property type="entry name" value="USP_3"/>
    <property type="match status" value="1"/>
</dbReference>
<feature type="domain" description="USP" evidence="2">
    <location>
        <begin position="231"/>
        <end position="520"/>
    </location>
</feature>
<proteinExistence type="predicted"/>
<gene>
    <name evidence="3" type="ORF">P3X46_018528</name>
</gene>
<feature type="compositionally biased region" description="Polar residues" evidence="1">
    <location>
        <begin position="551"/>
        <end position="564"/>
    </location>
</feature>
<comment type="caution">
    <text evidence="3">The sequence shown here is derived from an EMBL/GenBank/DDBJ whole genome shotgun (WGS) entry which is preliminary data.</text>
</comment>
<dbReference type="InterPro" id="IPR050164">
    <property type="entry name" value="Peptidase_C19"/>
</dbReference>
<dbReference type="InterPro" id="IPR038765">
    <property type="entry name" value="Papain-like_cys_pep_sf"/>
</dbReference>
<evidence type="ECO:0000313" key="4">
    <source>
        <dbReference type="Proteomes" id="UP001174677"/>
    </source>
</evidence>
<accession>A0ABQ9LQZ2</accession>
<dbReference type="Pfam" id="PF00443">
    <property type="entry name" value="UCH"/>
    <property type="match status" value="1"/>
</dbReference>
<reference evidence="3 4" key="1">
    <citation type="journal article" date="2023" name="Plant Biotechnol. J.">
        <title>Chromosome-level wild Hevea brasiliensis genome provides new tools for genomic-assisted breeding and valuable loci to elevate rubber yield.</title>
        <authorList>
            <person name="Cheng H."/>
            <person name="Song X."/>
            <person name="Hu Y."/>
            <person name="Wu T."/>
            <person name="Yang Q."/>
            <person name="An Z."/>
            <person name="Feng S."/>
            <person name="Deng Z."/>
            <person name="Wu W."/>
            <person name="Zeng X."/>
            <person name="Tu M."/>
            <person name="Wang X."/>
            <person name="Huang H."/>
        </authorList>
    </citation>
    <scope>NUCLEOTIDE SEQUENCE [LARGE SCALE GENOMIC DNA]</scope>
    <source>
        <strain evidence="3">MT/VB/25A 57/8</strain>
    </source>
</reference>
<evidence type="ECO:0000259" key="2">
    <source>
        <dbReference type="PROSITE" id="PS50235"/>
    </source>
</evidence>
<dbReference type="InterPro" id="IPR001394">
    <property type="entry name" value="Peptidase_C19_UCH"/>
</dbReference>
<dbReference type="EMBL" id="JARPOI010000010">
    <property type="protein sequence ID" value="KAJ9170419.1"/>
    <property type="molecule type" value="Genomic_DNA"/>
</dbReference>
<organism evidence="3 4">
    <name type="scientific">Hevea brasiliensis</name>
    <name type="common">Para rubber tree</name>
    <name type="synonym">Siphonia brasiliensis</name>
    <dbReference type="NCBI Taxonomy" id="3981"/>
    <lineage>
        <taxon>Eukaryota</taxon>
        <taxon>Viridiplantae</taxon>
        <taxon>Streptophyta</taxon>
        <taxon>Embryophyta</taxon>
        <taxon>Tracheophyta</taxon>
        <taxon>Spermatophyta</taxon>
        <taxon>Magnoliopsida</taxon>
        <taxon>eudicotyledons</taxon>
        <taxon>Gunneridae</taxon>
        <taxon>Pentapetalae</taxon>
        <taxon>rosids</taxon>
        <taxon>fabids</taxon>
        <taxon>Malpighiales</taxon>
        <taxon>Euphorbiaceae</taxon>
        <taxon>Crotonoideae</taxon>
        <taxon>Micrandreae</taxon>
        <taxon>Hevea</taxon>
    </lineage>
</organism>
<feature type="region of interest" description="Disordered" evidence="1">
    <location>
        <begin position="37"/>
        <end position="80"/>
    </location>
</feature>
<evidence type="ECO:0000313" key="3">
    <source>
        <dbReference type="EMBL" id="KAJ9170419.1"/>
    </source>
</evidence>
<evidence type="ECO:0000256" key="1">
    <source>
        <dbReference type="SAM" id="MobiDB-lite"/>
    </source>
</evidence>
<sequence>MQLKQETEFCERSSEKQSEIHVAERELFAKLFANVSSNKEPGYSGSGNPERPSEDFAPDMPDTRASSKEMQETKLPTPKSTKSVTCTKSCYTNEVVDCKSQLPNGNVMIDDVQPAKLCHKKSIRRAASSEMLVAHSSNCKSSTSLSSSRMDSVTDDGEDDLRVLKGKDARSFSFNAYGDHSRDASNGLRNSVWRKVQQFRVKQSHSYEILRIFSYALLVKLYSCDEELSPFGLRNCGNCCYANTVLQCLTFTRPLTSYFVRRLHSNACQKKEWCFICEFEFLIMKAREGDSPLSPIRILSKIQKFGSHLGNGREEDAHEFLRYAVDTMQSICLKEAGALGTLAEETTLVGLTFVGYLRSKITCMRCLGKSVRFERIMDLTVEIDGDIETLEEALTQFTADEVLDGENRYNCSRCESYVTAKKKLTVLEAPNILAIVLKRFQVLNMAPYMCGKSDKSPHYSLYAVVVHRDRMNDSSSIGHYVCYIKTAHGDWFGINDSIVMPVELKRVLLEEAYMLLYARHSPRRLAVLKSYVEIHGAKSEKRDLEEAVPSRLSTSKGRNNSHGPSTDHSDVQQKNGKCPCWTMPDELLDIVVISAIYKLIIHSFVLFHVFRIPSFAKNILFLLYY</sequence>
<dbReference type="Gene3D" id="3.90.70.10">
    <property type="entry name" value="Cysteine proteinases"/>
    <property type="match status" value="1"/>
</dbReference>
<feature type="compositionally biased region" description="Basic and acidic residues" evidence="1">
    <location>
        <begin position="61"/>
        <end position="72"/>
    </location>
</feature>
<feature type="region of interest" description="Disordered" evidence="1">
    <location>
        <begin position="542"/>
        <end position="574"/>
    </location>
</feature>
<dbReference type="PANTHER" id="PTHR24006">
    <property type="entry name" value="UBIQUITIN CARBOXYL-TERMINAL HYDROLASE"/>
    <property type="match status" value="1"/>
</dbReference>
<dbReference type="InterPro" id="IPR028889">
    <property type="entry name" value="USP"/>
</dbReference>
<dbReference type="SUPFAM" id="SSF54001">
    <property type="entry name" value="Cysteine proteinases"/>
    <property type="match status" value="1"/>
</dbReference>
<dbReference type="PANTHER" id="PTHR24006:SF690">
    <property type="entry name" value="UBIQUITIN CARBOXYL-TERMINAL HYDROLASE 17"/>
    <property type="match status" value="1"/>
</dbReference>
<dbReference type="Proteomes" id="UP001174677">
    <property type="component" value="Chromosome 10"/>
</dbReference>
<protein>
    <recommendedName>
        <fullName evidence="2">USP domain-containing protein</fullName>
    </recommendedName>
</protein>
<keyword evidence="4" id="KW-1185">Reference proteome</keyword>
<name>A0ABQ9LQZ2_HEVBR</name>